<accession>A0A165MP84</accession>
<reference evidence="2 3" key="1">
    <citation type="journal article" date="2016" name="Mol. Biol. Evol.">
        <title>Comparative Genomics of Early-Diverging Mushroom-Forming Fungi Provides Insights into the Origins of Lignocellulose Decay Capabilities.</title>
        <authorList>
            <person name="Nagy L.G."/>
            <person name="Riley R."/>
            <person name="Tritt A."/>
            <person name="Adam C."/>
            <person name="Daum C."/>
            <person name="Floudas D."/>
            <person name="Sun H."/>
            <person name="Yadav J.S."/>
            <person name="Pangilinan J."/>
            <person name="Larsson K.H."/>
            <person name="Matsuura K."/>
            <person name="Barry K."/>
            <person name="Labutti K."/>
            <person name="Kuo R."/>
            <person name="Ohm R.A."/>
            <person name="Bhattacharya S.S."/>
            <person name="Shirouzu T."/>
            <person name="Yoshinaga Y."/>
            <person name="Martin F.M."/>
            <person name="Grigoriev I.V."/>
            <person name="Hibbett D.S."/>
        </authorList>
    </citation>
    <scope>NUCLEOTIDE SEQUENCE [LARGE SCALE GENOMIC DNA]</scope>
    <source>
        <strain evidence="2 3">L-15889</strain>
    </source>
</reference>
<dbReference type="EMBL" id="KV429097">
    <property type="protein sequence ID" value="KZT65944.1"/>
    <property type="molecule type" value="Genomic_DNA"/>
</dbReference>
<sequence>MAAWMRPHARARFVGQLRQPRPSSPRAPHLQFPEHALGPRAPEPSLSTGRHNILLNSVRATVPPNRCPLRRHISRGLRAKLSDSCAAEPPKPVNASTSARDVGEATPCFSSQVLPYLSDFRPAGLEHKVQLPFLVRLFAPVICMEAFHDTSCMPIHKSPRGITGFATARWYSSRLEPGTKHPRTRTGTPAAQPGAPRPSGHRGSRSR</sequence>
<evidence type="ECO:0000313" key="3">
    <source>
        <dbReference type="Proteomes" id="UP000076727"/>
    </source>
</evidence>
<protein>
    <submittedName>
        <fullName evidence="2">Uncharacterized protein</fullName>
    </submittedName>
</protein>
<evidence type="ECO:0000313" key="2">
    <source>
        <dbReference type="EMBL" id="KZT65944.1"/>
    </source>
</evidence>
<dbReference type="Proteomes" id="UP000076727">
    <property type="component" value="Unassembled WGS sequence"/>
</dbReference>
<gene>
    <name evidence="2" type="ORF">DAEQUDRAFT_490614</name>
</gene>
<feature type="region of interest" description="Disordered" evidence="1">
    <location>
        <begin position="174"/>
        <end position="207"/>
    </location>
</feature>
<evidence type="ECO:0000256" key="1">
    <source>
        <dbReference type="SAM" id="MobiDB-lite"/>
    </source>
</evidence>
<organism evidence="2 3">
    <name type="scientific">Daedalea quercina L-15889</name>
    <dbReference type="NCBI Taxonomy" id="1314783"/>
    <lineage>
        <taxon>Eukaryota</taxon>
        <taxon>Fungi</taxon>
        <taxon>Dikarya</taxon>
        <taxon>Basidiomycota</taxon>
        <taxon>Agaricomycotina</taxon>
        <taxon>Agaricomycetes</taxon>
        <taxon>Polyporales</taxon>
        <taxon>Fomitopsis</taxon>
    </lineage>
</organism>
<feature type="region of interest" description="Disordered" evidence="1">
    <location>
        <begin position="13"/>
        <end position="48"/>
    </location>
</feature>
<keyword evidence="3" id="KW-1185">Reference proteome</keyword>
<name>A0A165MP84_9APHY</name>
<dbReference type="AlphaFoldDB" id="A0A165MP84"/>
<proteinExistence type="predicted"/>